<evidence type="ECO:0000313" key="7">
    <source>
        <dbReference type="Proteomes" id="UP000198253"/>
    </source>
</evidence>
<dbReference type="InterPro" id="IPR011251">
    <property type="entry name" value="Luciferase-like_dom"/>
</dbReference>
<dbReference type="GO" id="GO:0046306">
    <property type="term" value="P:alkanesulfonate catabolic process"/>
    <property type="evidence" value="ECO:0007669"/>
    <property type="project" value="TreeGrafter"/>
</dbReference>
<dbReference type="Proteomes" id="UP000198253">
    <property type="component" value="Chromosome I"/>
</dbReference>
<gene>
    <name evidence="6" type="ORF">GA0070618_4299</name>
</gene>
<keyword evidence="4 6" id="KW-0503">Monooxygenase</keyword>
<dbReference type="InterPro" id="IPR050172">
    <property type="entry name" value="SsuD_RutA_monooxygenase"/>
</dbReference>
<reference evidence="7" key="1">
    <citation type="submission" date="2016-06" db="EMBL/GenBank/DDBJ databases">
        <authorList>
            <person name="Varghese N."/>
            <person name="Submissions Spin"/>
        </authorList>
    </citation>
    <scope>NUCLEOTIDE SEQUENCE [LARGE SCALE GENOMIC DNA]</scope>
    <source>
        <strain evidence="7">DSM 43816</strain>
    </source>
</reference>
<sequence>MRFGVMIVPEDRWSVARGKWQQAEQMGFDHAWTYDHLNWRMFREREWFTAVPTMTAAALATTRIRIGVLVASPNLRDPVYLAKDVTALDDISSGRLILGIGSGAPGFDATMTRRTEWSRRERSERFAEYLQLTDMLLTQPVTDFDGRYYVAKQVHSHPLCQQTPRVPLAVAAAGPRGLRLAARHGQYWVTTGDPNRFASAPYEQALPVLRRQVTALEEACAEVGRDPATIRRLLVAGPTVGGVLDSRDAFFDAAGRFAEVGITDLVVQWPRPDEPFEGKVAVLEDVAGDLGRWQS</sequence>
<dbReference type="InterPro" id="IPR036661">
    <property type="entry name" value="Luciferase-like_sf"/>
</dbReference>
<protein>
    <submittedName>
        <fullName evidence="6">Luciferase-like monooxygenase</fullName>
    </submittedName>
</protein>
<evidence type="ECO:0000256" key="2">
    <source>
        <dbReference type="ARBA" id="ARBA00022643"/>
    </source>
</evidence>
<evidence type="ECO:0000256" key="1">
    <source>
        <dbReference type="ARBA" id="ARBA00022630"/>
    </source>
</evidence>
<dbReference type="AlphaFoldDB" id="A0A1C4YS91"/>
<name>A0A1C4YS91_MICEC</name>
<dbReference type="GO" id="GO:0008726">
    <property type="term" value="F:alkanesulfonate monooxygenase activity"/>
    <property type="evidence" value="ECO:0007669"/>
    <property type="project" value="TreeGrafter"/>
</dbReference>
<keyword evidence="1" id="KW-0285">Flavoprotein</keyword>
<dbReference type="Gene3D" id="3.20.20.30">
    <property type="entry name" value="Luciferase-like domain"/>
    <property type="match status" value="1"/>
</dbReference>
<dbReference type="SUPFAM" id="SSF51679">
    <property type="entry name" value="Bacterial luciferase-like"/>
    <property type="match status" value="1"/>
</dbReference>
<dbReference type="PANTHER" id="PTHR42847">
    <property type="entry name" value="ALKANESULFONATE MONOOXYGENASE"/>
    <property type="match status" value="1"/>
</dbReference>
<dbReference type="Pfam" id="PF00296">
    <property type="entry name" value="Bac_luciferase"/>
    <property type="match status" value="1"/>
</dbReference>
<keyword evidence="3" id="KW-0560">Oxidoreductase</keyword>
<evidence type="ECO:0000256" key="3">
    <source>
        <dbReference type="ARBA" id="ARBA00023002"/>
    </source>
</evidence>
<keyword evidence="2" id="KW-0288">FMN</keyword>
<proteinExistence type="predicted"/>
<keyword evidence="7" id="KW-1185">Reference proteome</keyword>
<dbReference type="PANTHER" id="PTHR42847:SF4">
    <property type="entry name" value="ALKANESULFONATE MONOOXYGENASE-RELATED"/>
    <property type="match status" value="1"/>
</dbReference>
<evidence type="ECO:0000259" key="5">
    <source>
        <dbReference type="Pfam" id="PF00296"/>
    </source>
</evidence>
<accession>A0A1C4YS91</accession>
<dbReference type="EMBL" id="LT607413">
    <property type="protein sequence ID" value="SCF23517.1"/>
    <property type="molecule type" value="Genomic_DNA"/>
</dbReference>
<evidence type="ECO:0000256" key="4">
    <source>
        <dbReference type="ARBA" id="ARBA00023033"/>
    </source>
</evidence>
<dbReference type="OrthoDB" id="7374740at2"/>
<organism evidence="6 7">
    <name type="scientific">Micromonospora echinospora</name>
    <name type="common">Micromonospora purpurea</name>
    <dbReference type="NCBI Taxonomy" id="1877"/>
    <lineage>
        <taxon>Bacteria</taxon>
        <taxon>Bacillati</taxon>
        <taxon>Actinomycetota</taxon>
        <taxon>Actinomycetes</taxon>
        <taxon>Micromonosporales</taxon>
        <taxon>Micromonosporaceae</taxon>
        <taxon>Micromonospora</taxon>
    </lineage>
</organism>
<evidence type="ECO:0000313" key="6">
    <source>
        <dbReference type="EMBL" id="SCF23517.1"/>
    </source>
</evidence>
<dbReference type="InParanoid" id="A0A1C4YS91"/>
<feature type="domain" description="Luciferase-like" evidence="5">
    <location>
        <begin position="12"/>
        <end position="234"/>
    </location>
</feature>